<dbReference type="Gene3D" id="3.10.129.10">
    <property type="entry name" value="Hotdog Thioesterase"/>
    <property type="match status" value="1"/>
</dbReference>
<organism evidence="2 3">
    <name type="scientific">Halobacillus shinanisalinarum</name>
    <dbReference type="NCBI Taxonomy" id="2932258"/>
    <lineage>
        <taxon>Bacteria</taxon>
        <taxon>Bacillati</taxon>
        <taxon>Bacillota</taxon>
        <taxon>Bacilli</taxon>
        <taxon>Bacillales</taxon>
        <taxon>Bacillaceae</taxon>
        <taxon>Halobacillus</taxon>
    </lineage>
</organism>
<reference evidence="2 3" key="1">
    <citation type="submission" date="2022-04" db="EMBL/GenBank/DDBJ databases">
        <title>Halobacillus sp. isolated from saltern.</title>
        <authorList>
            <person name="Won M."/>
            <person name="Lee C.-M."/>
            <person name="Woen H.-Y."/>
            <person name="Kwon S.-W."/>
        </authorList>
    </citation>
    <scope>NUCLEOTIDE SEQUENCE [LARGE SCALE GENOMIC DNA]</scope>
    <source>
        <strain evidence="2 3">SSTM10-2</strain>
    </source>
</reference>
<evidence type="ECO:0000313" key="2">
    <source>
        <dbReference type="EMBL" id="UOQ94598.1"/>
    </source>
</evidence>
<keyword evidence="3" id="KW-1185">Reference proteome</keyword>
<evidence type="ECO:0000313" key="3">
    <source>
        <dbReference type="Proteomes" id="UP000831880"/>
    </source>
</evidence>
<dbReference type="EMBL" id="CP095074">
    <property type="protein sequence ID" value="UOQ94598.1"/>
    <property type="molecule type" value="Genomic_DNA"/>
</dbReference>
<protein>
    <submittedName>
        <fullName evidence="2">Uncharacterized protein</fullName>
    </submittedName>
</protein>
<gene>
    <name evidence="2" type="ORF">MUO14_06505</name>
</gene>
<evidence type="ECO:0000256" key="1">
    <source>
        <dbReference type="SAM" id="MobiDB-lite"/>
    </source>
</evidence>
<accession>A0ABY4H2D3</accession>
<feature type="region of interest" description="Disordered" evidence="1">
    <location>
        <begin position="1"/>
        <end position="21"/>
    </location>
</feature>
<sequence>MKGFKFEKSQGGAKVHGGPKHMNDQSSFFDYMGYKKNKDEKGYVTIVLNVNEDVLTAEKTIPAGVFASMLDGVIGSTFGTEIDQPTTESIL</sequence>
<proteinExistence type="predicted"/>
<dbReference type="Proteomes" id="UP000831880">
    <property type="component" value="Chromosome"/>
</dbReference>
<dbReference type="RefSeq" id="WP_244754441.1">
    <property type="nucleotide sequence ID" value="NZ_CP095074.1"/>
</dbReference>
<name>A0ABY4H2D3_9BACI</name>